<reference evidence="2 3" key="1">
    <citation type="submission" date="2018-10" db="EMBL/GenBank/DDBJ databases">
        <title>Kocuria sp. M5W7-7, whole genome shotgun sequence.</title>
        <authorList>
            <person name="Tuo L."/>
        </authorList>
    </citation>
    <scope>NUCLEOTIDE SEQUENCE [LARGE SCALE GENOMIC DNA]</scope>
    <source>
        <strain evidence="2 3">M5W7-7</strain>
    </source>
</reference>
<keyword evidence="1" id="KW-1133">Transmembrane helix</keyword>
<evidence type="ECO:0000313" key="2">
    <source>
        <dbReference type="EMBL" id="ROZ63750.1"/>
    </source>
</evidence>
<dbReference type="EMBL" id="RKMF01000005">
    <property type="protein sequence ID" value="ROZ63750.1"/>
    <property type="molecule type" value="Genomic_DNA"/>
</dbReference>
<keyword evidence="1" id="KW-0812">Transmembrane</keyword>
<evidence type="ECO:0000313" key="3">
    <source>
        <dbReference type="Proteomes" id="UP000270616"/>
    </source>
</evidence>
<proteinExistence type="predicted"/>
<gene>
    <name evidence="2" type="ORF">EDL96_05185</name>
</gene>
<keyword evidence="3" id="KW-1185">Reference proteome</keyword>
<dbReference type="OrthoDB" id="8477132at2"/>
<feature type="transmembrane region" description="Helical" evidence="1">
    <location>
        <begin position="199"/>
        <end position="219"/>
    </location>
</feature>
<dbReference type="Proteomes" id="UP000270616">
    <property type="component" value="Unassembled WGS sequence"/>
</dbReference>
<dbReference type="RefSeq" id="WP_123824745.1">
    <property type="nucleotide sequence ID" value="NZ_RKMF01000005.1"/>
</dbReference>
<keyword evidence="1" id="KW-0472">Membrane</keyword>
<sequence>MSQNVGAGPRTVLVISDPGLPTRRLERLQGRLESRLGILYHCDVHVITRTETIRLRPDNTLDVTAAGRLADEYDAVDAVLLLTEIPRHSGEDPLVAEVVPEYNVGVISCPTLGAVATKSRILTVLLDCLTRLMPLDHPKDGSTVAAGLGPGRKVGLRWTRWRQDSGGHLALRADRLLGSARTVMGMTVANDPWRTAPRLSSALAAAAATGAFGIFYSSIWQMAEYLSTARLLSIGAVAVAVMITWLIVSNGLWDKPVHERLTRVVVLYNFSTVLTLLVCVVALYLALVVMIFAGGLIIIDPGFMSTLLASSDVQLTNYLDIAWLSAAMGVVAGGLGSSFDSRTDLKKLTHGQRERQRRYATDDDPQEA</sequence>
<feature type="transmembrane region" description="Helical" evidence="1">
    <location>
        <begin position="318"/>
        <end position="339"/>
    </location>
</feature>
<protein>
    <recommendedName>
        <fullName evidence="4">5,10-methylene-tetrahydrofolate dehydrogenase</fullName>
    </recommendedName>
</protein>
<accession>A0A3N4A500</accession>
<evidence type="ECO:0008006" key="4">
    <source>
        <dbReference type="Google" id="ProtNLM"/>
    </source>
</evidence>
<feature type="transmembrane region" description="Helical" evidence="1">
    <location>
        <begin position="231"/>
        <end position="253"/>
    </location>
</feature>
<feature type="transmembrane region" description="Helical" evidence="1">
    <location>
        <begin position="265"/>
        <end position="298"/>
    </location>
</feature>
<evidence type="ECO:0000256" key="1">
    <source>
        <dbReference type="SAM" id="Phobius"/>
    </source>
</evidence>
<organism evidence="2 3">
    <name type="scientific">Kocuria soli</name>
    <dbReference type="NCBI Taxonomy" id="2485125"/>
    <lineage>
        <taxon>Bacteria</taxon>
        <taxon>Bacillati</taxon>
        <taxon>Actinomycetota</taxon>
        <taxon>Actinomycetes</taxon>
        <taxon>Micrococcales</taxon>
        <taxon>Micrococcaceae</taxon>
        <taxon>Kocuria</taxon>
    </lineage>
</organism>
<dbReference type="AlphaFoldDB" id="A0A3N4A500"/>
<name>A0A3N4A500_9MICC</name>
<comment type="caution">
    <text evidence="2">The sequence shown here is derived from an EMBL/GenBank/DDBJ whole genome shotgun (WGS) entry which is preliminary data.</text>
</comment>